<feature type="binding site" evidence="3">
    <location>
        <position position="80"/>
    </location>
    <ligand>
        <name>Zn(2+)</name>
        <dbReference type="ChEBI" id="CHEBI:29105"/>
    </ligand>
</feature>
<feature type="binding site" evidence="3">
    <location>
        <position position="248"/>
    </location>
    <ligand>
        <name>Fe(3+)</name>
        <dbReference type="ChEBI" id="CHEBI:29034"/>
    </ligand>
</feature>
<comment type="subcellular location">
    <subcellularLocation>
        <location evidence="3">Cytoplasm</location>
    </subcellularLocation>
</comment>
<evidence type="ECO:0000256" key="4">
    <source>
        <dbReference type="NCBIfam" id="TIGR01224"/>
    </source>
</evidence>
<dbReference type="EMBL" id="JAHWDF010000009">
    <property type="protein sequence ID" value="MBW2962034.1"/>
    <property type="molecule type" value="Genomic_DNA"/>
</dbReference>
<feature type="binding site" evidence="3">
    <location>
        <position position="251"/>
    </location>
    <ligand>
        <name>4-imidazolone-5-propanoate</name>
        <dbReference type="ChEBI" id="CHEBI:77893"/>
    </ligand>
</feature>
<dbReference type="EC" id="3.5.2.7" evidence="3 4"/>
<dbReference type="PANTHER" id="PTHR42752">
    <property type="entry name" value="IMIDAZOLONEPROPIONASE"/>
    <property type="match status" value="1"/>
</dbReference>
<feature type="binding site" evidence="3">
    <location>
        <position position="87"/>
    </location>
    <ligand>
        <name>4-imidazolone-5-propanoate</name>
        <dbReference type="ChEBI" id="CHEBI:77893"/>
    </ligand>
</feature>
<comment type="pathway">
    <text evidence="3">Amino-acid degradation; L-histidine degradation into L-glutamate; N-formimidoyl-L-glutamate from L-histidine: step 3/3.</text>
</comment>
<feature type="binding site" evidence="3">
    <location>
        <position position="324"/>
    </location>
    <ligand>
        <name>N-formimidoyl-L-glutamate</name>
        <dbReference type="ChEBI" id="CHEBI:58928"/>
    </ligand>
</feature>
<accession>A0ABS6W2I8</accession>
<gene>
    <name evidence="3 6" type="primary">hutI</name>
    <name evidence="6" type="ORF">KW502_09505</name>
</gene>
<feature type="binding site" evidence="3">
    <location>
        <position position="183"/>
    </location>
    <ligand>
        <name>4-imidazolone-5-propanoate</name>
        <dbReference type="ChEBI" id="CHEBI:77893"/>
    </ligand>
</feature>
<feature type="binding site" evidence="3">
    <location>
        <position position="78"/>
    </location>
    <ligand>
        <name>Zn(2+)</name>
        <dbReference type="ChEBI" id="CHEBI:29105"/>
    </ligand>
</feature>
<dbReference type="InterPro" id="IPR006680">
    <property type="entry name" value="Amidohydro-rel"/>
</dbReference>
<evidence type="ECO:0000256" key="3">
    <source>
        <dbReference type="HAMAP-Rule" id="MF_00372"/>
    </source>
</evidence>
<keyword evidence="3" id="KW-0369">Histidine metabolism</keyword>
<dbReference type="CDD" id="cd01296">
    <property type="entry name" value="Imidazolone-5PH"/>
    <property type="match status" value="1"/>
</dbReference>
<dbReference type="RefSeq" id="WP_219040323.1">
    <property type="nucleotide sequence ID" value="NZ_JAHWDF010000009.1"/>
</dbReference>
<dbReference type="Pfam" id="PF01979">
    <property type="entry name" value="Amidohydro_1"/>
    <property type="match status" value="1"/>
</dbReference>
<dbReference type="PANTHER" id="PTHR42752:SF1">
    <property type="entry name" value="IMIDAZOLONEPROPIONASE-RELATED"/>
    <property type="match status" value="1"/>
</dbReference>
<comment type="similarity">
    <text evidence="3">Belongs to the metallo-dependent hydrolases superfamily. HutI family.</text>
</comment>
<dbReference type="GO" id="GO:0050480">
    <property type="term" value="F:imidazolonepropionase activity"/>
    <property type="evidence" value="ECO:0007669"/>
    <property type="project" value="UniProtKB-EC"/>
</dbReference>
<feature type="binding site" evidence="3">
    <location>
        <position position="327"/>
    </location>
    <ligand>
        <name>4-imidazolone-5-propanoate</name>
        <dbReference type="ChEBI" id="CHEBI:77893"/>
    </ligand>
</feature>
<evidence type="ECO:0000313" key="7">
    <source>
        <dbReference type="Proteomes" id="UP000719267"/>
    </source>
</evidence>
<sequence length="412" mass="45497">MKTLIKNIKQLIQVRDHHTTKVSGLEMNYLPTLTNAWLLINDDKIENYGGMENLPKIEADREIDATGRMVLPSWVDSHTHLVYAGHREQEFIDKIKGLSYEEIAAKGGGIVNSAKTLQHTNEEELYLQSLQRLEQVIKMGTGAIEIKSGYGLTPEAELKMLRVAKKLQKAHPITIKTTFLGAHALPAKFKNNKQGYINQICEEMLPQIAEENLADFIDIFCEQGYFDLNDTKQVLEAGKKYGLRGKIHVNQFNSIGGVKMGVDYNSLSVDHLEVMNDEDIETLKGSETIPVALPSCSLFIKIPYAPARKMIDAGLPLAIATDYNPGSSPNGNMNLVVSLACIKMGMTPEEAINAATINAAYAMGLEKTHGSITKGKTANLMITDVIPSYGFLPYSFGNNHIHQVILAGKLIQ</sequence>
<dbReference type="HAMAP" id="MF_00372">
    <property type="entry name" value="HutI"/>
    <property type="match status" value="1"/>
</dbReference>
<feature type="binding site" evidence="3">
    <location>
        <position position="150"/>
    </location>
    <ligand>
        <name>4-imidazolone-5-propanoate</name>
        <dbReference type="ChEBI" id="CHEBI:77893"/>
    </ligand>
</feature>
<feature type="binding site" evidence="3">
    <location>
        <position position="150"/>
    </location>
    <ligand>
        <name>N-formimidoyl-L-glutamate</name>
        <dbReference type="ChEBI" id="CHEBI:58928"/>
    </ligand>
</feature>
<keyword evidence="3" id="KW-0963">Cytoplasm</keyword>
<dbReference type="NCBIfam" id="TIGR01224">
    <property type="entry name" value="hutI"/>
    <property type="match status" value="1"/>
</dbReference>
<name>A0ABS6W2I8_9FLAO</name>
<feature type="binding site" evidence="3">
    <location>
        <position position="78"/>
    </location>
    <ligand>
        <name>Fe(3+)</name>
        <dbReference type="ChEBI" id="CHEBI:29034"/>
    </ligand>
</feature>
<comment type="function">
    <text evidence="3">Catalyzes the hydrolytic cleavage of the carbon-nitrogen bond in imidazolone-5-propanoate to yield N-formimidoyl-L-glutamate. It is the third step in the universal histidine degradation pathway.</text>
</comment>
<protein>
    <recommendedName>
        <fullName evidence="3 4">Imidazolonepropionase</fullName>
        <ecNumber evidence="3 4">3.5.2.7</ecNumber>
    </recommendedName>
    <alternativeName>
        <fullName evidence="3">Imidazolone-5-propionate hydrolase</fullName>
    </alternativeName>
</protein>
<evidence type="ECO:0000256" key="1">
    <source>
        <dbReference type="ARBA" id="ARBA00022723"/>
    </source>
</evidence>
<reference evidence="6 7" key="1">
    <citation type="submission" date="2021-07" db="EMBL/GenBank/DDBJ databases">
        <title>Mesonia aestuariivivens sp. nov., isolated from a tidal flat.</title>
        <authorList>
            <person name="Kim Y.-O."/>
            <person name="Yoon J.-H."/>
        </authorList>
    </citation>
    <scope>NUCLEOTIDE SEQUENCE [LARGE SCALE GENOMIC DNA]</scope>
    <source>
        <strain evidence="6 7">JHPTF-M18</strain>
    </source>
</reference>
<feature type="binding site" evidence="3">
    <location>
        <position position="322"/>
    </location>
    <ligand>
        <name>Zn(2+)</name>
        <dbReference type="ChEBI" id="CHEBI:29105"/>
    </ligand>
</feature>
<feature type="binding site" evidence="3">
    <location>
        <position position="248"/>
    </location>
    <ligand>
        <name>Zn(2+)</name>
        <dbReference type="ChEBI" id="CHEBI:29105"/>
    </ligand>
</feature>
<comment type="caution">
    <text evidence="6">The sequence shown here is derived from an EMBL/GenBank/DDBJ whole genome shotgun (WGS) entry which is preliminary data.</text>
</comment>
<keyword evidence="3" id="KW-0408">Iron</keyword>
<organism evidence="6 7">
    <name type="scientific">Mesonia aestuariivivens</name>
    <dbReference type="NCBI Taxonomy" id="2796128"/>
    <lineage>
        <taxon>Bacteria</taxon>
        <taxon>Pseudomonadati</taxon>
        <taxon>Bacteroidota</taxon>
        <taxon>Flavobacteriia</taxon>
        <taxon>Flavobacteriales</taxon>
        <taxon>Flavobacteriaceae</taxon>
        <taxon>Mesonia</taxon>
    </lineage>
</organism>
<evidence type="ECO:0000313" key="6">
    <source>
        <dbReference type="EMBL" id="MBW2962034.1"/>
    </source>
</evidence>
<comment type="cofactor">
    <cofactor evidence="3">
        <name>Zn(2+)</name>
        <dbReference type="ChEBI" id="CHEBI:29105"/>
    </cofactor>
    <cofactor evidence="3">
        <name>Fe(3+)</name>
        <dbReference type="ChEBI" id="CHEBI:29034"/>
    </cofactor>
    <text evidence="3">Binds 1 zinc or iron ion per subunit.</text>
</comment>
<feature type="binding site" evidence="3">
    <location>
        <position position="80"/>
    </location>
    <ligand>
        <name>Fe(3+)</name>
        <dbReference type="ChEBI" id="CHEBI:29034"/>
    </ligand>
</feature>
<keyword evidence="3" id="KW-0862">Zinc</keyword>
<comment type="catalytic activity">
    <reaction evidence="3">
        <text>4-imidazolone-5-propanoate + H2O = N-formimidoyl-L-glutamate</text>
        <dbReference type="Rhea" id="RHEA:23660"/>
        <dbReference type="ChEBI" id="CHEBI:15377"/>
        <dbReference type="ChEBI" id="CHEBI:58928"/>
        <dbReference type="ChEBI" id="CHEBI:77893"/>
        <dbReference type="EC" id="3.5.2.7"/>
    </reaction>
</comment>
<proteinExistence type="inferred from homology"/>
<feature type="binding site" evidence="3">
    <location>
        <position position="322"/>
    </location>
    <ligand>
        <name>Fe(3+)</name>
        <dbReference type="ChEBI" id="CHEBI:29034"/>
    </ligand>
</feature>
<keyword evidence="1 3" id="KW-0479">Metal-binding</keyword>
<feature type="domain" description="Amidohydrolase-related" evidence="5">
    <location>
        <begin position="69"/>
        <end position="410"/>
    </location>
</feature>
<feature type="binding site" evidence="3">
    <location>
        <position position="326"/>
    </location>
    <ligand>
        <name>N-formimidoyl-L-glutamate</name>
        <dbReference type="ChEBI" id="CHEBI:58928"/>
    </ligand>
</feature>
<keyword evidence="2 3" id="KW-0378">Hydrolase</keyword>
<dbReference type="InterPro" id="IPR005920">
    <property type="entry name" value="HutI"/>
</dbReference>
<keyword evidence="7" id="KW-1185">Reference proteome</keyword>
<evidence type="ECO:0000256" key="2">
    <source>
        <dbReference type="ARBA" id="ARBA00022801"/>
    </source>
</evidence>
<dbReference type="Proteomes" id="UP000719267">
    <property type="component" value="Unassembled WGS sequence"/>
</dbReference>
<evidence type="ECO:0000259" key="5">
    <source>
        <dbReference type="Pfam" id="PF01979"/>
    </source>
</evidence>